<organism evidence="1 2">
    <name type="scientific">Scopulibacillus darangshiensis</name>
    <dbReference type="NCBI Taxonomy" id="442528"/>
    <lineage>
        <taxon>Bacteria</taxon>
        <taxon>Bacillati</taxon>
        <taxon>Bacillota</taxon>
        <taxon>Bacilli</taxon>
        <taxon>Bacillales</taxon>
        <taxon>Sporolactobacillaceae</taxon>
        <taxon>Scopulibacillus</taxon>
    </lineage>
</organism>
<dbReference type="RefSeq" id="WP_132743892.1">
    <property type="nucleotide sequence ID" value="NZ_SLXK01000003.1"/>
</dbReference>
<evidence type="ECO:0000313" key="1">
    <source>
        <dbReference type="EMBL" id="TCP31282.1"/>
    </source>
</evidence>
<dbReference type="Proteomes" id="UP000295416">
    <property type="component" value="Unassembled WGS sequence"/>
</dbReference>
<evidence type="ECO:0000313" key="2">
    <source>
        <dbReference type="Proteomes" id="UP000295416"/>
    </source>
</evidence>
<sequence length="70" mass="7880">MSHKLSNHDSKSYIDNEKQINHYIQEAKATLAIEGLNLNNQAAKLIKEKLSGKLSEDDFLKRALELAKNG</sequence>
<dbReference type="AlphaFoldDB" id="A0A4R2P8S0"/>
<proteinExistence type="predicted"/>
<protein>
    <recommendedName>
        <fullName evidence="3">Antitoxin VbhA domain-containing protein</fullName>
    </recommendedName>
</protein>
<keyword evidence="2" id="KW-1185">Reference proteome</keyword>
<comment type="caution">
    <text evidence="1">The sequence shown here is derived from an EMBL/GenBank/DDBJ whole genome shotgun (WGS) entry which is preliminary data.</text>
</comment>
<name>A0A4R2P8S0_9BACL</name>
<evidence type="ECO:0008006" key="3">
    <source>
        <dbReference type="Google" id="ProtNLM"/>
    </source>
</evidence>
<accession>A0A4R2P8S0</accession>
<dbReference type="EMBL" id="SLXK01000003">
    <property type="protein sequence ID" value="TCP31282.1"/>
    <property type="molecule type" value="Genomic_DNA"/>
</dbReference>
<reference evidence="1 2" key="1">
    <citation type="submission" date="2019-03" db="EMBL/GenBank/DDBJ databases">
        <title>Genomic Encyclopedia of Type Strains, Phase IV (KMG-IV): sequencing the most valuable type-strain genomes for metagenomic binning, comparative biology and taxonomic classification.</title>
        <authorList>
            <person name="Goeker M."/>
        </authorList>
    </citation>
    <scope>NUCLEOTIDE SEQUENCE [LARGE SCALE GENOMIC DNA]</scope>
    <source>
        <strain evidence="1 2">DSM 19377</strain>
    </source>
</reference>
<gene>
    <name evidence="1" type="ORF">EV207_103166</name>
</gene>